<feature type="chain" id="PRO_5046930570" evidence="2">
    <location>
        <begin position="19"/>
        <end position="132"/>
    </location>
</feature>
<protein>
    <submittedName>
        <fullName evidence="3">Uncharacterized protein</fullName>
    </submittedName>
</protein>
<reference evidence="3 4" key="1">
    <citation type="submission" date="2024-03" db="EMBL/GenBank/DDBJ databases">
        <authorList>
            <person name="Gkanogiannis A."/>
            <person name="Becerra Lopez-Lavalle L."/>
        </authorList>
    </citation>
    <scope>NUCLEOTIDE SEQUENCE [LARGE SCALE GENOMIC DNA]</scope>
</reference>
<evidence type="ECO:0000256" key="2">
    <source>
        <dbReference type="SAM" id="SignalP"/>
    </source>
</evidence>
<dbReference type="Proteomes" id="UP001642487">
    <property type="component" value="Chromosome 8"/>
</dbReference>
<evidence type="ECO:0000313" key="4">
    <source>
        <dbReference type="Proteomes" id="UP001642487"/>
    </source>
</evidence>
<accession>A0ABP0Z2X8</accession>
<dbReference type="EMBL" id="OZ021742">
    <property type="protein sequence ID" value="CAK9327137.1"/>
    <property type="molecule type" value="Genomic_DNA"/>
</dbReference>
<keyword evidence="2" id="KW-0732">Signal</keyword>
<name>A0ABP0Z2X8_9ROSI</name>
<organism evidence="3 4">
    <name type="scientific">Citrullus colocynthis</name>
    <name type="common">colocynth</name>
    <dbReference type="NCBI Taxonomy" id="252529"/>
    <lineage>
        <taxon>Eukaryota</taxon>
        <taxon>Viridiplantae</taxon>
        <taxon>Streptophyta</taxon>
        <taxon>Embryophyta</taxon>
        <taxon>Tracheophyta</taxon>
        <taxon>Spermatophyta</taxon>
        <taxon>Magnoliopsida</taxon>
        <taxon>eudicotyledons</taxon>
        <taxon>Gunneridae</taxon>
        <taxon>Pentapetalae</taxon>
        <taxon>rosids</taxon>
        <taxon>fabids</taxon>
        <taxon>Cucurbitales</taxon>
        <taxon>Cucurbitaceae</taxon>
        <taxon>Benincaseae</taxon>
        <taxon>Citrullus</taxon>
    </lineage>
</organism>
<gene>
    <name evidence="3" type="ORF">CITCOLO1_LOCUS19506</name>
</gene>
<evidence type="ECO:0000256" key="1">
    <source>
        <dbReference type="SAM" id="MobiDB-lite"/>
    </source>
</evidence>
<feature type="region of interest" description="Disordered" evidence="1">
    <location>
        <begin position="34"/>
        <end position="59"/>
    </location>
</feature>
<proteinExistence type="predicted"/>
<keyword evidence="4" id="KW-1185">Reference proteome</keyword>
<sequence length="132" mass="14740">MQNPISVTLLGVAMLRLAIEFEELDEEPNDLIVETDEVQRTPTTTIRRSTKTMKPLQSWKEENENASCRAFCESQEPGEQIAENGGECKMKVYNHFVVLHFCFGGGLGDPVLPRSHTGTGRQSLLTIFRGQG</sequence>
<evidence type="ECO:0000313" key="3">
    <source>
        <dbReference type="EMBL" id="CAK9327137.1"/>
    </source>
</evidence>
<feature type="signal peptide" evidence="2">
    <location>
        <begin position="1"/>
        <end position="18"/>
    </location>
</feature>